<dbReference type="InterPro" id="IPR006463">
    <property type="entry name" value="MiaB_methiolase"/>
</dbReference>
<dbReference type="SUPFAM" id="SSF102114">
    <property type="entry name" value="Radical SAM enzymes"/>
    <property type="match status" value="1"/>
</dbReference>
<dbReference type="InterPro" id="IPR038135">
    <property type="entry name" value="Methylthiotransferase_N_sf"/>
</dbReference>
<evidence type="ECO:0000259" key="16">
    <source>
        <dbReference type="PROSITE" id="PS51918"/>
    </source>
</evidence>
<feature type="domain" description="MTTase N-terminal" evidence="15">
    <location>
        <begin position="3"/>
        <end position="119"/>
    </location>
</feature>
<sequence length="445" mass="49436">MSKNLYIETFGCQMNERDSEIMAQLLGEDSYLETSSPEEADCIVVNTCSIRGKAAQKAYSLLGGYRALKERNPDLVIAVTGCVAQQDGAGLLARMPHLDLVVGPQNIYRLPELVAAARDRAIRTTAVELSPSFAIPAFLPKMEGNQQSSPKRFVTIMQGCNNFCTYCVVPHTRGREISRRAEEIIDEVRHLADHGVREITLLGQNVNSYGLDQPAGDRTTFPALLRLVAREAGISRIRFTTSHPKDLSPELMACLGQLDKLCPHFHLPVQSGSDRILARMNRKYTRAAYLEKVDALRRACPEIAITTDIIVGFPGESEADFELTMELLELVRYDSAFSFKYSDRPKAAAADFPDKVAEEVKSARLARLQARQEEISQEIIRGLVGKTAEVMVEGKSKAAGNQWSGRTPENRIVNFPSDRPLHPGQLLRVILEEACRHSLRGRLIS</sequence>
<dbReference type="SFLD" id="SFLDF00273">
    <property type="entry name" value="(dimethylallyl)adenosine_tRNA"/>
    <property type="match status" value="1"/>
</dbReference>
<name>A0A7C2XZF2_9BACT</name>
<evidence type="ECO:0000256" key="8">
    <source>
        <dbReference type="ARBA" id="ARBA00023014"/>
    </source>
</evidence>
<dbReference type="SFLD" id="SFLDG01061">
    <property type="entry name" value="methylthiotransferase"/>
    <property type="match status" value="1"/>
</dbReference>
<evidence type="ECO:0000256" key="10">
    <source>
        <dbReference type="ARBA" id="ARBA00068570"/>
    </source>
</evidence>
<comment type="subcellular location">
    <subcellularLocation>
        <location evidence="13">Cytoplasm</location>
    </subcellularLocation>
</comment>
<evidence type="ECO:0000256" key="2">
    <source>
        <dbReference type="ARBA" id="ARBA00022485"/>
    </source>
</evidence>
<dbReference type="InterPro" id="IPR013848">
    <property type="entry name" value="Methylthiotransferase_N"/>
</dbReference>
<keyword evidence="8 13" id="KW-0411">Iron-sulfur</keyword>
<dbReference type="EC" id="2.8.4.3" evidence="9 13"/>
<dbReference type="PROSITE" id="PS01278">
    <property type="entry name" value="MTTASE_RADICAL"/>
    <property type="match status" value="1"/>
</dbReference>
<comment type="caution">
    <text evidence="17">The sequence shown here is derived from an EMBL/GenBank/DDBJ whole genome shotgun (WGS) entry which is preliminary data.</text>
</comment>
<organism evidence="17">
    <name type="scientific">Desulfurivibrio alkaliphilus</name>
    <dbReference type="NCBI Taxonomy" id="427923"/>
    <lineage>
        <taxon>Bacteria</taxon>
        <taxon>Pseudomonadati</taxon>
        <taxon>Thermodesulfobacteriota</taxon>
        <taxon>Desulfobulbia</taxon>
        <taxon>Desulfobulbales</taxon>
        <taxon>Desulfobulbaceae</taxon>
        <taxon>Desulfurivibrio</taxon>
    </lineage>
</organism>
<proteinExistence type="inferred from homology"/>
<dbReference type="InterPro" id="IPR007197">
    <property type="entry name" value="rSAM"/>
</dbReference>
<keyword evidence="6 13" id="KW-0479">Metal-binding</keyword>
<dbReference type="InterPro" id="IPR006638">
    <property type="entry name" value="Elp3/MiaA/NifB-like_rSAM"/>
</dbReference>
<dbReference type="Pfam" id="PF01938">
    <property type="entry name" value="TRAM"/>
    <property type="match status" value="1"/>
</dbReference>
<dbReference type="SFLD" id="SFLDS00029">
    <property type="entry name" value="Radical_SAM"/>
    <property type="match status" value="1"/>
</dbReference>
<feature type="binding site" evidence="13">
    <location>
        <position position="160"/>
    </location>
    <ligand>
        <name>[4Fe-4S] cluster</name>
        <dbReference type="ChEBI" id="CHEBI:49883"/>
        <label>2</label>
        <note>4Fe-4S-S-AdoMet</note>
    </ligand>
</feature>
<keyword evidence="5 13" id="KW-0949">S-adenosyl-L-methionine</keyword>
<protein>
    <recommendedName>
        <fullName evidence="10 13">tRNA-2-methylthio-N(6)-dimethylallyladenosine synthase</fullName>
        <ecNumber evidence="9 13">2.8.4.3</ecNumber>
    </recommendedName>
    <alternativeName>
        <fullName evidence="12 13">(Dimethylallyl)adenosine tRNA methylthiotransferase MiaB</fullName>
    </alternativeName>
    <alternativeName>
        <fullName evidence="11 13">tRNA-i(6)A37 methylthiotransferase</fullName>
    </alternativeName>
</protein>
<comment type="subunit">
    <text evidence="13">Monomer.</text>
</comment>
<evidence type="ECO:0000259" key="14">
    <source>
        <dbReference type="PROSITE" id="PS50926"/>
    </source>
</evidence>
<reference evidence="17" key="1">
    <citation type="journal article" date="2020" name="mSystems">
        <title>Genome- and Community-Level Interaction Insights into Carbon Utilization and Element Cycling Functions of Hydrothermarchaeota in Hydrothermal Sediment.</title>
        <authorList>
            <person name="Zhou Z."/>
            <person name="Liu Y."/>
            <person name="Xu W."/>
            <person name="Pan J."/>
            <person name="Luo Z.H."/>
            <person name="Li M."/>
        </authorList>
    </citation>
    <scope>NUCLEOTIDE SEQUENCE [LARGE SCALE GENOMIC DNA]</scope>
    <source>
        <strain evidence="17">SpSt-1224</strain>
    </source>
</reference>
<keyword evidence="3 13" id="KW-0963">Cytoplasm</keyword>
<dbReference type="CDD" id="cd01335">
    <property type="entry name" value="Radical_SAM"/>
    <property type="match status" value="1"/>
</dbReference>
<dbReference type="InterPro" id="IPR023404">
    <property type="entry name" value="rSAM_horseshoe"/>
</dbReference>
<dbReference type="InterPro" id="IPR058240">
    <property type="entry name" value="rSAM_sf"/>
</dbReference>
<dbReference type="GO" id="GO:0051539">
    <property type="term" value="F:4 iron, 4 sulfur cluster binding"/>
    <property type="evidence" value="ECO:0007669"/>
    <property type="project" value="UniProtKB-UniRule"/>
</dbReference>
<evidence type="ECO:0000256" key="1">
    <source>
        <dbReference type="ARBA" id="ARBA00003234"/>
    </source>
</evidence>
<keyword evidence="13" id="KW-0819">tRNA processing</keyword>
<comment type="cofactor">
    <cofactor evidence="13">
        <name>[4Fe-4S] cluster</name>
        <dbReference type="ChEBI" id="CHEBI:49883"/>
    </cofactor>
    <text evidence="13">Binds 2 [4Fe-4S] clusters. One cluster is coordinated with 3 cysteines and an exchangeable S-adenosyl-L-methionine.</text>
</comment>
<evidence type="ECO:0000256" key="13">
    <source>
        <dbReference type="HAMAP-Rule" id="MF_01864"/>
    </source>
</evidence>
<dbReference type="PROSITE" id="PS50926">
    <property type="entry name" value="TRAM"/>
    <property type="match status" value="1"/>
</dbReference>
<feature type="binding site" evidence="13">
    <location>
        <position position="12"/>
    </location>
    <ligand>
        <name>[4Fe-4S] cluster</name>
        <dbReference type="ChEBI" id="CHEBI:49883"/>
        <label>1</label>
    </ligand>
</feature>
<dbReference type="PROSITE" id="PS51918">
    <property type="entry name" value="RADICAL_SAM"/>
    <property type="match status" value="1"/>
</dbReference>
<evidence type="ECO:0000256" key="7">
    <source>
        <dbReference type="ARBA" id="ARBA00023004"/>
    </source>
</evidence>
<evidence type="ECO:0000313" key="17">
    <source>
        <dbReference type="EMBL" id="HET97999.1"/>
    </source>
</evidence>
<comment type="catalytic activity">
    <reaction evidence="13">
        <text>N(6)-dimethylallyladenosine(37) in tRNA + (sulfur carrier)-SH + AH2 + 2 S-adenosyl-L-methionine = 2-methylsulfanyl-N(6)-dimethylallyladenosine(37) in tRNA + (sulfur carrier)-H + 5'-deoxyadenosine + L-methionine + A + S-adenosyl-L-homocysteine + 2 H(+)</text>
        <dbReference type="Rhea" id="RHEA:37067"/>
        <dbReference type="Rhea" id="RHEA-COMP:10375"/>
        <dbReference type="Rhea" id="RHEA-COMP:10376"/>
        <dbReference type="Rhea" id="RHEA-COMP:14737"/>
        <dbReference type="Rhea" id="RHEA-COMP:14739"/>
        <dbReference type="ChEBI" id="CHEBI:13193"/>
        <dbReference type="ChEBI" id="CHEBI:15378"/>
        <dbReference type="ChEBI" id="CHEBI:17319"/>
        <dbReference type="ChEBI" id="CHEBI:17499"/>
        <dbReference type="ChEBI" id="CHEBI:29917"/>
        <dbReference type="ChEBI" id="CHEBI:57844"/>
        <dbReference type="ChEBI" id="CHEBI:57856"/>
        <dbReference type="ChEBI" id="CHEBI:59789"/>
        <dbReference type="ChEBI" id="CHEBI:64428"/>
        <dbReference type="ChEBI" id="CHEBI:74415"/>
        <dbReference type="ChEBI" id="CHEBI:74417"/>
        <dbReference type="EC" id="2.8.4.3"/>
    </reaction>
</comment>
<comment type="similarity">
    <text evidence="13">Belongs to the methylthiotransferase family. MiaB subfamily.</text>
</comment>
<dbReference type="InterPro" id="IPR002792">
    <property type="entry name" value="TRAM_dom"/>
</dbReference>
<keyword evidence="7 13" id="KW-0408">Iron</keyword>
<feature type="binding site" evidence="13">
    <location>
        <position position="48"/>
    </location>
    <ligand>
        <name>[4Fe-4S] cluster</name>
        <dbReference type="ChEBI" id="CHEBI:49883"/>
        <label>1</label>
    </ligand>
</feature>
<dbReference type="GO" id="GO:0035597">
    <property type="term" value="F:tRNA-2-methylthio-N(6)-dimethylallyladenosine(37) synthase activity"/>
    <property type="evidence" value="ECO:0007669"/>
    <property type="project" value="UniProtKB-EC"/>
</dbReference>
<dbReference type="PROSITE" id="PS51449">
    <property type="entry name" value="MTTASE_N"/>
    <property type="match status" value="1"/>
</dbReference>
<evidence type="ECO:0000256" key="11">
    <source>
        <dbReference type="ARBA" id="ARBA00080698"/>
    </source>
</evidence>
<gene>
    <name evidence="13 17" type="primary">miaB</name>
    <name evidence="17" type="ORF">ENN98_04790</name>
</gene>
<dbReference type="Gene3D" id="3.40.50.12160">
    <property type="entry name" value="Methylthiotransferase, N-terminal domain"/>
    <property type="match status" value="1"/>
</dbReference>
<evidence type="ECO:0000256" key="6">
    <source>
        <dbReference type="ARBA" id="ARBA00022723"/>
    </source>
</evidence>
<feature type="binding site" evidence="13">
    <location>
        <position position="164"/>
    </location>
    <ligand>
        <name>[4Fe-4S] cluster</name>
        <dbReference type="ChEBI" id="CHEBI:49883"/>
        <label>2</label>
        <note>4Fe-4S-S-AdoMet</note>
    </ligand>
</feature>
<dbReference type="NCBIfam" id="TIGR01574">
    <property type="entry name" value="miaB-methiolase"/>
    <property type="match status" value="1"/>
</dbReference>
<accession>A0A7C2XZF2</accession>
<dbReference type="InterPro" id="IPR020612">
    <property type="entry name" value="Methylthiotransferase_CS"/>
</dbReference>
<dbReference type="GO" id="GO:0046872">
    <property type="term" value="F:metal ion binding"/>
    <property type="evidence" value="ECO:0007669"/>
    <property type="project" value="UniProtKB-KW"/>
</dbReference>
<evidence type="ECO:0000259" key="15">
    <source>
        <dbReference type="PROSITE" id="PS51449"/>
    </source>
</evidence>
<feature type="binding site" evidence="13">
    <location>
        <position position="167"/>
    </location>
    <ligand>
        <name>[4Fe-4S] cluster</name>
        <dbReference type="ChEBI" id="CHEBI:49883"/>
        <label>2</label>
        <note>4Fe-4S-S-AdoMet</note>
    </ligand>
</feature>
<dbReference type="SFLD" id="SFLDG01082">
    <property type="entry name" value="B12-binding_domain_containing"/>
    <property type="match status" value="1"/>
</dbReference>
<dbReference type="PANTHER" id="PTHR43020:SF2">
    <property type="entry name" value="MITOCHONDRIAL TRNA METHYLTHIOTRANSFERASE CDK5RAP1"/>
    <property type="match status" value="1"/>
</dbReference>
<evidence type="ECO:0000256" key="4">
    <source>
        <dbReference type="ARBA" id="ARBA00022679"/>
    </source>
</evidence>
<dbReference type="AlphaFoldDB" id="A0A7C2XZF2"/>
<dbReference type="HAMAP" id="MF_01864">
    <property type="entry name" value="tRNA_metthiotr_MiaB"/>
    <property type="match status" value="1"/>
</dbReference>
<dbReference type="NCBIfam" id="TIGR00089">
    <property type="entry name" value="MiaB/RimO family radical SAM methylthiotransferase"/>
    <property type="match status" value="1"/>
</dbReference>
<feature type="binding site" evidence="13">
    <location>
        <position position="82"/>
    </location>
    <ligand>
        <name>[4Fe-4S] cluster</name>
        <dbReference type="ChEBI" id="CHEBI:49883"/>
        <label>1</label>
    </ligand>
</feature>
<evidence type="ECO:0000256" key="12">
    <source>
        <dbReference type="ARBA" id="ARBA00081141"/>
    </source>
</evidence>
<evidence type="ECO:0000256" key="9">
    <source>
        <dbReference type="ARBA" id="ARBA00033765"/>
    </source>
</evidence>
<feature type="domain" description="TRAM" evidence="14">
    <location>
        <begin position="381"/>
        <end position="445"/>
    </location>
</feature>
<dbReference type="Proteomes" id="UP000885986">
    <property type="component" value="Unassembled WGS sequence"/>
</dbReference>
<keyword evidence="4 13" id="KW-0808">Transferase</keyword>
<dbReference type="FunFam" id="3.40.50.12160:FF:000003">
    <property type="entry name" value="CDK5 regulatory subunit-associated protein 1"/>
    <property type="match status" value="1"/>
</dbReference>
<dbReference type="InterPro" id="IPR005839">
    <property type="entry name" value="Methylthiotransferase"/>
</dbReference>
<dbReference type="Gene3D" id="3.80.30.20">
    <property type="entry name" value="tm_1862 like domain"/>
    <property type="match status" value="1"/>
</dbReference>
<dbReference type="PANTHER" id="PTHR43020">
    <property type="entry name" value="CDK5 REGULATORY SUBUNIT-ASSOCIATED PROTEIN 1"/>
    <property type="match status" value="1"/>
</dbReference>
<dbReference type="Pfam" id="PF04055">
    <property type="entry name" value="Radical_SAM"/>
    <property type="match status" value="1"/>
</dbReference>
<dbReference type="Pfam" id="PF00919">
    <property type="entry name" value="UPF0004"/>
    <property type="match status" value="1"/>
</dbReference>
<dbReference type="GO" id="GO:0005829">
    <property type="term" value="C:cytosol"/>
    <property type="evidence" value="ECO:0007669"/>
    <property type="project" value="TreeGrafter"/>
</dbReference>
<dbReference type="EMBL" id="DSDS01000110">
    <property type="protein sequence ID" value="HET97999.1"/>
    <property type="molecule type" value="Genomic_DNA"/>
</dbReference>
<feature type="domain" description="Radical SAM core" evidence="16">
    <location>
        <begin position="146"/>
        <end position="378"/>
    </location>
</feature>
<dbReference type="FunFam" id="3.80.30.20:FF:000001">
    <property type="entry name" value="tRNA-2-methylthio-N(6)-dimethylallyladenosine synthase 2"/>
    <property type="match status" value="1"/>
</dbReference>
<dbReference type="SMART" id="SM00729">
    <property type="entry name" value="Elp3"/>
    <property type="match status" value="1"/>
</dbReference>
<keyword evidence="2 13" id="KW-0004">4Fe-4S</keyword>
<evidence type="ECO:0000256" key="5">
    <source>
        <dbReference type="ARBA" id="ARBA00022691"/>
    </source>
</evidence>
<evidence type="ECO:0000256" key="3">
    <source>
        <dbReference type="ARBA" id="ARBA00022490"/>
    </source>
</evidence>
<comment type="function">
    <text evidence="1 13">Catalyzes the methylthiolation of N6-(dimethylallyl)adenosine (i(6)A), leading to the formation of 2-methylthio-N6-(dimethylallyl)adenosine (ms(2)i(6)A) at position 37 in tRNAs that read codons beginning with uridine.</text>
</comment>